<sequence length="200" mass="22376">MVRLNGAVTAWRLSKMCSGHGKQNAKIFRVILNEDVKLAKGVIELRMHPDNVEERGKEVGPKQEKKWGPGAVLLCVAPAQVPLLSLFLQPVIQGLIQSQRLECLPQSRKSQKDVEELCKHGELAHGVENAHLGFLQKIYLGEFRDIIRMHAEFDNPLGQLDILLQNHSKNLGIVLPMSRAHLGQPPRGHCAVQTKHDDFV</sequence>
<accession>A0A540KK43</accession>
<organism evidence="1 2">
    <name type="scientific">Malus baccata</name>
    <name type="common">Siberian crab apple</name>
    <name type="synonym">Pyrus baccata</name>
    <dbReference type="NCBI Taxonomy" id="106549"/>
    <lineage>
        <taxon>Eukaryota</taxon>
        <taxon>Viridiplantae</taxon>
        <taxon>Streptophyta</taxon>
        <taxon>Embryophyta</taxon>
        <taxon>Tracheophyta</taxon>
        <taxon>Spermatophyta</taxon>
        <taxon>Magnoliopsida</taxon>
        <taxon>eudicotyledons</taxon>
        <taxon>Gunneridae</taxon>
        <taxon>Pentapetalae</taxon>
        <taxon>rosids</taxon>
        <taxon>fabids</taxon>
        <taxon>Rosales</taxon>
        <taxon>Rosaceae</taxon>
        <taxon>Amygdaloideae</taxon>
        <taxon>Maleae</taxon>
        <taxon>Malus</taxon>
    </lineage>
</organism>
<dbReference type="AlphaFoldDB" id="A0A540KK43"/>
<proteinExistence type="predicted"/>
<reference evidence="1 2" key="1">
    <citation type="journal article" date="2019" name="G3 (Bethesda)">
        <title>Sequencing of a Wild Apple (Malus baccata) Genome Unravels the Differences Between Cultivated and Wild Apple Species Regarding Disease Resistance and Cold Tolerance.</title>
        <authorList>
            <person name="Chen X."/>
        </authorList>
    </citation>
    <scope>NUCLEOTIDE SEQUENCE [LARGE SCALE GENOMIC DNA]</scope>
    <source>
        <strain evidence="2">cv. Shandingzi</strain>
        <tissue evidence="1">Leaves</tissue>
    </source>
</reference>
<dbReference type="Proteomes" id="UP000315295">
    <property type="component" value="Unassembled WGS sequence"/>
</dbReference>
<evidence type="ECO:0000313" key="1">
    <source>
        <dbReference type="EMBL" id="TQD74567.1"/>
    </source>
</evidence>
<name>A0A540KK43_MALBA</name>
<protein>
    <submittedName>
        <fullName evidence="1">Uncharacterized protein</fullName>
    </submittedName>
</protein>
<gene>
    <name evidence="1" type="ORF">C1H46_039904</name>
</gene>
<dbReference type="EMBL" id="VIEB01001173">
    <property type="protein sequence ID" value="TQD74567.1"/>
    <property type="molecule type" value="Genomic_DNA"/>
</dbReference>
<comment type="caution">
    <text evidence="1">The sequence shown here is derived from an EMBL/GenBank/DDBJ whole genome shotgun (WGS) entry which is preliminary data.</text>
</comment>
<keyword evidence="2" id="KW-1185">Reference proteome</keyword>
<evidence type="ECO:0000313" key="2">
    <source>
        <dbReference type="Proteomes" id="UP000315295"/>
    </source>
</evidence>